<reference evidence="1" key="2">
    <citation type="journal article" date="2023" name="Plants (Basel)">
        <title>Annotation of the Turnera subulata (Passifloraceae) Draft Genome Reveals the S-Locus Evolved after the Divergence of Turneroideae from Passifloroideae in a Stepwise Manner.</title>
        <authorList>
            <person name="Henning P.M."/>
            <person name="Roalson E.H."/>
            <person name="Mir W."/>
            <person name="McCubbin A.G."/>
            <person name="Shore J.S."/>
        </authorList>
    </citation>
    <scope>NUCLEOTIDE SEQUENCE</scope>
    <source>
        <strain evidence="1">F60SS</strain>
    </source>
</reference>
<dbReference type="PANTHER" id="PTHR35987">
    <property type="entry name" value="PROTEIN PLASTID REDOX INSENSITIVE 2, CHLOROPLASTIC-RELATED"/>
    <property type="match status" value="1"/>
</dbReference>
<dbReference type="Proteomes" id="UP001141552">
    <property type="component" value="Unassembled WGS sequence"/>
</dbReference>
<evidence type="ECO:0000313" key="2">
    <source>
        <dbReference type="Proteomes" id="UP001141552"/>
    </source>
</evidence>
<sequence length="195" mass="21730">MDCCWNKCLVYSRSLPFFNCSNSSSASCFPLVGRPNQAALSSPPPPINNNLNHSFFSSLNPSCTTITTTKQTNQTFICRARKARKYKFPDPIPEFADAETKKFKEHLLVTLSAKKDVFGEGDLAEQAVEVCIEIFSTFLHKEYGGPGTLLITPFMDMADSVKEAELPGGAEAATAALRWAREHVDKDWKEWNARN</sequence>
<gene>
    <name evidence="1" type="ORF">Tsubulata_019382</name>
</gene>
<comment type="caution">
    <text evidence="1">The sequence shown here is derived from an EMBL/GenBank/DDBJ whole genome shotgun (WGS) entry which is preliminary data.</text>
</comment>
<dbReference type="EMBL" id="JAKUCV010003509">
    <property type="protein sequence ID" value="KAJ4838619.1"/>
    <property type="molecule type" value="Genomic_DNA"/>
</dbReference>
<dbReference type="GO" id="GO:0010468">
    <property type="term" value="P:regulation of gene expression"/>
    <property type="evidence" value="ECO:0007669"/>
    <property type="project" value="InterPro"/>
</dbReference>
<name>A0A9Q0JEI1_9ROSI</name>
<reference evidence="1" key="1">
    <citation type="submission" date="2022-02" db="EMBL/GenBank/DDBJ databases">
        <authorList>
            <person name="Henning P.M."/>
            <person name="McCubbin A.G."/>
            <person name="Shore J.S."/>
        </authorList>
    </citation>
    <scope>NUCLEOTIDE SEQUENCE</scope>
    <source>
        <strain evidence="1">F60SS</strain>
        <tissue evidence="1">Leaves</tissue>
    </source>
</reference>
<evidence type="ECO:0000313" key="1">
    <source>
        <dbReference type="EMBL" id="KAJ4838619.1"/>
    </source>
</evidence>
<dbReference type="AlphaFoldDB" id="A0A9Q0JEI1"/>
<dbReference type="InterPro" id="IPR039349">
    <property type="entry name" value="PRIN2"/>
</dbReference>
<organism evidence="1 2">
    <name type="scientific">Turnera subulata</name>
    <dbReference type="NCBI Taxonomy" id="218843"/>
    <lineage>
        <taxon>Eukaryota</taxon>
        <taxon>Viridiplantae</taxon>
        <taxon>Streptophyta</taxon>
        <taxon>Embryophyta</taxon>
        <taxon>Tracheophyta</taxon>
        <taxon>Spermatophyta</taxon>
        <taxon>Magnoliopsida</taxon>
        <taxon>eudicotyledons</taxon>
        <taxon>Gunneridae</taxon>
        <taxon>Pentapetalae</taxon>
        <taxon>rosids</taxon>
        <taxon>fabids</taxon>
        <taxon>Malpighiales</taxon>
        <taxon>Passifloraceae</taxon>
        <taxon>Turnera</taxon>
    </lineage>
</organism>
<dbReference type="PROSITE" id="PS51257">
    <property type="entry name" value="PROKAR_LIPOPROTEIN"/>
    <property type="match status" value="1"/>
</dbReference>
<protein>
    <submittedName>
        <fullName evidence="1">Uncharacterized protein</fullName>
    </submittedName>
</protein>
<dbReference type="PANTHER" id="PTHR35987:SF2">
    <property type="entry name" value="PROTEIN PLASTID REDOX INSENSITIVE 2, CHLOROPLASTIC"/>
    <property type="match status" value="1"/>
</dbReference>
<proteinExistence type="predicted"/>
<dbReference type="OrthoDB" id="1924990at2759"/>
<keyword evidence="2" id="KW-1185">Reference proteome</keyword>
<accession>A0A9Q0JEI1</accession>